<accession>A0A150HL54</accession>
<dbReference type="Pfam" id="PF22759">
    <property type="entry name" value="E217_GP41"/>
    <property type="match status" value="1"/>
</dbReference>
<organism evidence="1 2">
    <name type="scientific">Acinetobacter venetianus</name>
    <dbReference type="NCBI Taxonomy" id="52133"/>
    <lineage>
        <taxon>Bacteria</taxon>
        <taxon>Pseudomonadati</taxon>
        <taxon>Pseudomonadota</taxon>
        <taxon>Gammaproteobacteria</taxon>
        <taxon>Moraxellales</taxon>
        <taxon>Moraxellaceae</taxon>
        <taxon>Acinetobacter</taxon>
    </lineage>
</organism>
<evidence type="ECO:0000313" key="2">
    <source>
        <dbReference type="Proteomes" id="UP000075680"/>
    </source>
</evidence>
<reference evidence="1 2" key="1">
    <citation type="journal article" date="2016" name="Sci. Rep.">
        <title>Genomic and phenotypic characterization of the species Acinetobacter venetianus.</title>
        <authorList>
            <person name="Fondi M."/>
            <person name="Maida I."/>
            <person name="Perrin E."/>
            <person name="Orlandini V."/>
            <person name="La Torre L."/>
            <person name="Bosi E."/>
            <person name="Negroni A."/>
            <person name="Zanaroli G."/>
            <person name="Fava F."/>
            <person name="Decorosi F."/>
            <person name="Giovannetti L."/>
            <person name="Viti C."/>
            <person name="Vaneechoutte M."/>
            <person name="Dijkshoorn L."/>
            <person name="Fani R."/>
        </authorList>
    </citation>
    <scope>NUCLEOTIDE SEQUENCE [LARGE SCALE GENOMIC DNA]</scope>
    <source>
        <strain evidence="1 2">LUH5627</strain>
    </source>
</reference>
<name>A0A150HL54_9GAMM</name>
<dbReference type="InterPro" id="IPR054496">
    <property type="entry name" value="E217_GP41"/>
</dbReference>
<gene>
    <name evidence="1" type="ORF">AVENLUH5627_02783</name>
</gene>
<proteinExistence type="predicted"/>
<comment type="caution">
    <text evidence="1">The sequence shown here is derived from an EMBL/GenBank/DDBJ whole genome shotgun (WGS) entry which is preliminary data.</text>
</comment>
<dbReference type="PATRIC" id="fig|52133.18.peg.2857"/>
<sequence length="321" mass="35564">MTLQWKRKFRLTIQVDSNEPRALDFSEFRCVFQVSQATSEQPKAAQIFIYNVSSQTMNLLAGVDNQKTDTTVMLECAYDSDQLQTIFKGRVFQYRRGRENPTDTFLCVLAISGDKVQSEALINQCVPSGTTINELGNVVVEEAKKSGMEVGELVSLSTQSYPRGRVLFGSLHGYIQKIGKENNVIFDYSDDVLSSVDIDKYSIEPMQILTPATGLVGMPELTSEGLNVKCLLNPKLKRMGRVQVDMSNLVSQQYDIEYGAQGKDQVYKNPKMATNAEGIFVIQAIEHNGDTRGDEWHTTMVCTAVGAAVPKSGIVYLAVGE</sequence>
<dbReference type="EMBL" id="JRUE01000216">
    <property type="protein sequence ID" value="KXZ65493.1"/>
    <property type="molecule type" value="Genomic_DNA"/>
</dbReference>
<dbReference type="AlphaFoldDB" id="A0A150HL54"/>
<dbReference type="Proteomes" id="UP000075680">
    <property type="component" value="Unassembled WGS sequence"/>
</dbReference>
<evidence type="ECO:0000313" key="1">
    <source>
        <dbReference type="EMBL" id="KXZ65493.1"/>
    </source>
</evidence>
<protein>
    <recommendedName>
        <fullName evidence="3">Bacteriophage protein</fullName>
    </recommendedName>
</protein>
<evidence type="ECO:0008006" key="3">
    <source>
        <dbReference type="Google" id="ProtNLM"/>
    </source>
</evidence>
<dbReference type="RefSeq" id="WP_061519438.1">
    <property type="nucleotide sequence ID" value="NZ_JRUE01000216.1"/>
</dbReference>